<dbReference type="EMBL" id="VRUR01000001">
    <property type="protein sequence ID" value="TXN37753.1"/>
    <property type="molecule type" value="Genomic_DNA"/>
</dbReference>
<keyword evidence="1" id="KW-0732">Signal</keyword>
<evidence type="ECO:0000313" key="3">
    <source>
        <dbReference type="Proteomes" id="UP000321456"/>
    </source>
</evidence>
<feature type="signal peptide" evidence="1">
    <location>
        <begin position="1"/>
        <end position="21"/>
    </location>
</feature>
<protein>
    <submittedName>
        <fullName evidence="2">Uncharacterized protein</fullName>
    </submittedName>
</protein>
<name>A0A5C8V8S7_9FLAO</name>
<dbReference type="AlphaFoldDB" id="A0A5C8V8S7"/>
<dbReference type="RefSeq" id="WP_147741986.1">
    <property type="nucleotide sequence ID" value="NZ_VRUR01000001.1"/>
</dbReference>
<accession>A0A5C8V8S7</accession>
<reference evidence="2 3" key="1">
    <citation type="submission" date="2019-08" db="EMBL/GenBank/DDBJ databases">
        <title>Professor.</title>
        <authorList>
            <person name="Park J.S."/>
        </authorList>
    </citation>
    <scope>NUCLEOTIDE SEQUENCE [LARGE SCALE GENOMIC DNA]</scope>
    <source>
        <strain evidence="2 3">176CP5-101</strain>
    </source>
</reference>
<evidence type="ECO:0000313" key="2">
    <source>
        <dbReference type="EMBL" id="TXN37753.1"/>
    </source>
</evidence>
<sequence>MKTSIGAYSLVTVLFASTLFAQEYPTVTFHYSYIPFDRSCAKFTEFEIKEEWIEELYVKMDTLQGLWNHQGPTLLQNTVNIVGKSFLKKEVHATMTLCKFGSMSHPFLLSMRKYLSTATGDDPRPNYHFVGTVFHEILHIYVFDLLKDKENVPLLEKYGDEPNSVRNHLHLMALFKKAYLQAGMKKELEGMTERYVALDGIYGRAWEIVDHLEDHEDFIEELK</sequence>
<gene>
    <name evidence="2" type="ORF">FVB32_05540</name>
</gene>
<evidence type="ECO:0000256" key="1">
    <source>
        <dbReference type="SAM" id="SignalP"/>
    </source>
</evidence>
<feature type="chain" id="PRO_5022942381" evidence="1">
    <location>
        <begin position="22"/>
        <end position="223"/>
    </location>
</feature>
<proteinExistence type="predicted"/>
<keyword evidence="3" id="KW-1185">Reference proteome</keyword>
<comment type="caution">
    <text evidence="2">The sequence shown here is derived from an EMBL/GenBank/DDBJ whole genome shotgun (WGS) entry which is preliminary data.</text>
</comment>
<organism evidence="2 3">
    <name type="scientific">Flagellimonas hymeniacidonis</name>
    <dbReference type="NCBI Taxonomy" id="2603628"/>
    <lineage>
        <taxon>Bacteria</taxon>
        <taxon>Pseudomonadati</taxon>
        <taxon>Bacteroidota</taxon>
        <taxon>Flavobacteriia</taxon>
        <taxon>Flavobacteriales</taxon>
        <taxon>Flavobacteriaceae</taxon>
        <taxon>Flagellimonas</taxon>
    </lineage>
</organism>
<dbReference type="Proteomes" id="UP000321456">
    <property type="component" value="Unassembled WGS sequence"/>
</dbReference>